<feature type="chain" id="PRO_5042810616" description="Mid2 domain-containing protein" evidence="3">
    <location>
        <begin position="33"/>
        <end position="313"/>
    </location>
</feature>
<reference evidence="4" key="1">
    <citation type="journal article" date="2023" name="Mol. Phylogenet. Evol.">
        <title>Genome-scale phylogeny and comparative genomics of the fungal order Sordariales.</title>
        <authorList>
            <person name="Hensen N."/>
            <person name="Bonometti L."/>
            <person name="Westerberg I."/>
            <person name="Brannstrom I.O."/>
            <person name="Guillou S."/>
            <person name="Cros-Aarteil S."/>
            <person name="Calhoun S."/>
            <person name="Haridas S."/>
            <person name="Kuo A."/>
            <person name="Mondo S."/>
            <person name="Pangilinan J."/>
            <person name="Riley R."/>
            <person name="LaButti K."/>
            <person name="Andreopoulos B."/>
            <person name="Lipzen A."/>
            <person name="Chen C."/>
            <person name="Yan M."/>
            <person name="Daum C."/>
            <person name="Ng V."/>
            <person name="Clum A."/>
            <person name="Steindorff A."/>
            <person name="Ohm R.A."/>
            <person name="Martin F."/>
            <person name="Silar P."/>
            <person name="Natvig D.O."/>
            <person name="Lalanne C."/>
            <person name="Gautier V."/>
            <person name="Ament-Velasquez S.L."/>
            <person name="Kruys A."/>
            <person name="Hutchinson M.I."/>
            <person name="Powell A.J."/>
            <person name="Barry K."/>
            <person name="Miller A.N."/>
            <person name="Grigoriev I.V."/>
            <person name="Debuchy R."/>
            <person name="Gladieux P."/>
            <person name="Hiltunen Thoren M."/>
            <person name="Johannesson H."/>
        </authorList>
    </citation>
    <scope>NUCLEOTIDE SEQUENCE</scope>
    <source>
        <strain evidence="4">PSN309</strain>
    </source>
</reference>
<evidence type="ECO:0000256" key="2">
    <source>
        <dbReference type="SAM" id="Phobius"/>
    </source>
</evidence>
<dbReference type="AlphaFoldDB" id="A0AAN6WIW5"/>
<dbReference type="Proteomes" id="UP001302126">
    <property type="component" value="Unassembled WGS sequence"/>
</dbReference>
<gene>
    <name evidence="4" type="ORF">QBC35DRAFT_509529</name>
</gene>
<evidence type="ECO:0008006" key="6">
    <source>
        <dbReference type="Google" id="ProtNLM"/>
    </source>
</evidence>
<keyword evidence="5" id="KW-1185">Reference proteome</keyword>
<sequence>MKISTQDMARRNHSTAVFLLALISLLSAVAQAEDPNGPLAVLTLGSQPAYKAARKCAQGCLVYNGPYYCQIAGYDDLGAWLGCGRCGPINGCVCSAGLASSATSYIQSCVSKGCAGVGSWEDEVTSMLSIYDGYCATANVAPTSTSRKSLTVAAKTTTTTAPGPTAGVVDNENANAPNPGATSNTGPATETGGAASGSTTDGKGTEEKQGLSQSDIVALAASLGVGIPSLLIAGITLCIQLRKRRRRIDDAATVVGFPSKNPSVVNIHTMQAERPPTAGTHPYPYGQNQFGGPPDNIYEVGDRGFAGQRRYMY</sequence>
<proteinExistence type="predicted"/>
<keyword evidence="2" id="KW-1133">Transmembrane helix</keyword>
<feature type="compositionally biased region" description="Polar residues" evidence="1">
    <location>
        <begin position="172"/>
        <end position="184"/>
    </location>
</feature>
<keyword evidence="2" id="KW-0472">Membrane</keyword>
<organism evidence="4 5">
    <name type="scientific">Podospora australis</name>
    <dbReference type="NCBI Taxonomy" id="1536484"/>
    <lineage>
        <taxon>Eukaryota</taxon>
        <taxon>Fungi</taxon>
        <taxon>Dikarya</taxon>
        <taxon>Ascomycota</taxon>
        <taxon>Pezizomycotina</taxon>
        <taxon>Sordariomycetes</taxon>
        <taxon>Sordariomycetidae</taxon>
        <taxon>Sordariales</taxon>
        <taxon>Podosporaceae</taxon>
        <taxon>Podospora</taxon>
    </lineage>
</organism>
<accession>A0AAN6WIW5</accession>
<comment type="caution">
    <text evidence="4">The sequence shown here is derived from an EMBL/GenBank/DDBJ whole genome shotgun (WGS) entry which is preliminary data.</text>
</comment>
<evidence type="ECO:0000313" key="4">
    <source>
        <dbReference type="EMBL" id="KAK4182666.1"/>
    </source>
</evidence>
<feature type="signal peptide" evidence="3">
    <location>
        <begin position="1"/>
        <end position="32"/>
    </location>
</feature>
<feature type="transmembrane region" description="Helical" evidence="2">
    <location>
        <begin position="216"/>
        <end position="239"/>
    </location>
</feature>
<name>A0AAN6WIW5_9PEZI</name>
<keyword evidence="2" id="KW-0812">Transmembrane</keyword>
<keyword evidence="3" id="KW-0732">Signal</keyword>
<feature type="compositionally biased region" description="Low complexity" evidence="1">
    <location>
        <begin position="185"/>
        <end position="202"/>
    </location>
</feature>
<dbReference type="EMBL" id="MU864625">
    <property type="protein sequence ID" value="KAK4182666.1"/>
    <property type="molecule type" value="Genomic_DNA"/>
</dbReference>
<feature type="region of interest" description="Disordered" evidence="1">
    <location>
        <begin position="157"/>
        <end position="209"/>
    </location>
</feature>
<evidence type="ECO:0000313" key="5">
    <source>
        <dbReference type="Proteomes" id="UP001302126"/>
    </source>
</evidence>
<evidence type="ECO:0000256" key="1">
    <source>
        <dbReference type="SAM" id="MobiDB-lite"/>
    </source>
</evidence>
<protein>
    <recommendedName>
        <fullName evidence="6">Mid2 domain-containing protein</fullName>
    </recommendedName>
</protein>
<evidence type="ECO:0000256" key="3">
    <source>
        <dbReference type="SAM" id="SignalP"/>
    </source>
</evidence>
<feature type="compositionally biased region" description="Low complexity" evidence="1">
    <location>
        <begin position="157"/>
        <end position="169"/>
    </location>
</feature>
<reference evidence="4" key="2">
    <citation type="submission" date="2023-05" db="EMBL/GenBank/DDBJ databases">
        <authorList>
            <consortium name="Lawrence Berkeley National Laboratory"/>
            <person name="Steindorff A."/>
            <person name="Hensen N."/>
            <person name="Bonometti L."/>
            <person name="Westerberg I."/>
            <person name="Brannstrom I.O."/>
            <person name="Guillou S."/>
            <person name="Cros-Aarteil S."/>
            <person name="Calhoun S."/>
            <person name="Haridas S."/>
            <person name="Kuo A."/>
            <person name="Mondo S."/>
            <person name="Pangilinan J."/>
            <person name="Riley R."/>
            <person name="Labutti K."/>
            <person name="Andreopoulos B."/>
            <person name="Lipzen A."/>
            <person name="Chen C."/>
            <person name="Yanf M."/>
            <person name="Daum C."/>
            <person name="Ng V."/>
            <person name="Clum A."/>
            <person name="Ohm R."/>
            <person name="Martin F."/>
            <person name="Silar P."/>
            <person name="Natvig D."/>
            <person name="Lalanne C."/>
            <person name="Gautier V."/>
            <person name="Ament-Velasquez S.L."/>
            <person name="Kruys A."/>
            <person name="Hutchinson M.I."/>
            <person name="Powell A.J."/>
            <person name="Barry K."/>
            <person name="Miller A.N."/>
            <person name="Grigoriev I.V."/>
            <person name="Debuchy R."/>
            <person name="Gladieux P."/>
            <person name="Thoren M.H."/>
            <person name="Johannesson H."/>
        </authorList>
    </citation>
    <scope>NUCLEOTIDE SEQUENCE</scope>
    <source>
        <strain evidence="4">PSN309</strain>
    </source>
</reference>